<evidence type="ECO:0000256" key="2">
    <source>
        <dbReference type="ARBA" id="ARBA00022553"/>
    </source>
</evidence>
<dbReference type="PANTHER" id="PTHR14150:SF12">
    <property type="entry name" value="U3 SMALL NUCLEOLAR RNA-ASSOCIATED PROTEIN 14 HOMOLOG A"/>
    <property type="match status" value="1"/>
</dbReference>
<dbReference type="EMBL" id="BSXU01003657">
    <property type="protein sequence ID" value="GMG40298.1"/>
    <property type="molecule type" value="Genomic_DNA"/>
</dbReference>
<keyword evidence="3" id="KW-0539">Nucleus</keyword>
<evidence type="ECO:0000256" key="1">
    <source>
        <dbReference type="ARBA" id="ARBA00004604"/>
    </source>
</evidence>
<dbReference type="GO" id="GO:0006364">
    <property type="term" value="P:rRNA processing"/>
    <property type="evidence" value="ECO:0007669"/>
    <property type="project" value="InterPro"/>
</dbReference>
<dbReference type="InterPro" id="IPR006709">
    <property type="entry name" value="SSU_processome_Utp14"/>
</dbReference>
<comment type="subcellular location">
    <subcellularLocation>
        <location evidence="1">Nucleus</location>
        <location evidence="1">Nucleolus</location>
    </subcellularLocation>
</comment>
<feature type="region of interest" description="Disordered" evidence="4">
    <location>
        <begin position="83"/>
        <end position="222"/>
    </location>
</feature>
<feature type="compositionally biased region" description="Low complexity" evidence="4">
    <location>
        <begin position="105"/>
        <end position="116"/>
    </location>
</feature>
<evidence type="ECO:0000313" key="5">
    <source>
        <dbReference type="EMBL" id="GMG40298.1"/>
    </source>
</evidence>
<evidence type="ECO:0000313" key="6">
    <source>
        <dbReference type="Proteomes" id="UP001165063"/>
    </source>
</evidence>
<dbReference type="AlphaFoldDB" id="A0A9W6Z118"/>
<gene>
    <name evidence="5" type="ORF">Amon01_000606700</name>
</gene>
<sequence>MNMDFMKNAEKREKLQNLKEIEELKMYQQGDASQIDKEMFGKVDGSANVNINQGRRIYTPANAEAAKKANKLNKEVLNELKIDESKNLGNRLKAQVDKNGKKNKQNSGNDSSNKQQQQEKDDDEVNPWLQEPDSEDDNERSRGQGSRKLRVVEESSSKLDKSAAKIAKKQEKKENKKRKHGQSDQDEDNDTKVQIETSKTTISIIDPLAKPANDEYEGDATRQSDIQMFKQQDLIKQAFAGDSEVVIDEEFQAEKNAIEDEEDDKVVDDTLPGWGSWSSNPTSKKRKIIKTIKGVTRKDKRKDKNKKQVIINERVNKKNVKYMASSVPYPFETREQYEKSLRMPLGQEWVSRETHQKSVMPKVVVQFGDVVDPLKKSHKS</sequence>
<keyword evidence="2" id="KW-0597">Phosphoprotein</keyword>
<proteinExistence type="predicted"/>
<evidence type="ECO:0000256" key="4">
    <source>
        <dbReference type="SAM" id="MobiDB-lite"/>
    </source>
</evidence>
<feature type="compositionally biased region" description="Basic and acidic residues" evidence="4">
    <location>
        <begin position="150"/>
        <end position="174"/>
    </location>
</feature>
<dbReference type="PANTHER" id="PTHR14150">
    <property type="entry name" value="U3 SMALL NUCLEOLAR RNA-ASSOCIATED PROTEIN 14"/>
    <property type="match status" value="1"/>
</dbReference>
<evidence type="ECO:0000256" key="3">
    <source>
        <dbReference type="ARBA" id="ARBA00023242"/>
    </source>
</evidence>
<name>A0A9W6Z118_AMBMO</name>
<dbReference type="OrthoDB" id="277439at2759"/>
<feature type="compositionally biased region" description="Polar residues" evidence="4">
    <location>
        <begin position="192"/>
        <end position="203"/>
    </location>
</feature>
<keyword evidence="6" id="KW-1185">Reference proteome</keyword>
<comment type="caution">
    <text evidence="5">The sequence shown here is derived from an EMBL/GenBank/DDBJ whole genome shotgun (WGS) entry which is preliminary data.</text>
</comment>
<feature type="region of interest" description="Disordered" evidence="4">
    <location>
        <begin position="255"/>
        <end position="282"/>
    </location>
</feature>
<protein>
    <submittedName>
        <fullName evidence="5">Unnamed protein product</fullName>
    </submittedName>
</protein>
<dbReference type="Proteomes" id="UP001165063">
    <property type="component" value="Unassembled WGS sequence"/>
</dbReference>
<organism evidence="5 6">
    <name type="scientific">Ambrosiozyma monospora</name>
    <name type="common">Yeast</name>
    <name type="synonym">Endomycopsis monosporus</name>
    <dbReference type="NCBI Taxonomy" id="43982"/>
    <lineage>
        <taxon>Eukaryota</taxon>
        <taxon>Fungi</taxon>
        <taxon>Dikarya</taxon>
        <taxon>Ascomycota</taxon>
        <taxon>Saccharomycotina</taxon>
        <taxon>Pichiomycetes</taxon>
        <taxon>Pichiales</taxon>
        <taxon>Pichiaceae</taxon>
        <taxon>Ambrosiozyma</taxon>
    </lineage>
</organism>
<accession>A0A9W6Z118</accession>
<dbReference type="Pfam" id="PF04615">
    <property type="entry name" value="Utp14"/>
    <property type="match status" value="1"/>
</dbReference>
<dbReference type="GO" id="GO:0032040">
    <property type="term" value="C:small-subunit processome"/>
    <property type="evidence" value="ECO:0007669"/>
    <property type="project" value="InterPro"/>
</dbReference>
<reference evidence="5" key="1">
    <citation type="submission" date="2023-04" db="EMBL/GenBank/DDBJ databases">
        <title>Ambrosiozyma monospora NBRC 1965.</title>
        <authorList>
            <person name="Ichikawa N."/>
            <person name="Sato H."/>
            <person name="Tonouchi N."/>
        </authorList>
    </citation>
    <scope>NUCLEOTIDE SEQUENCE</scope>
    <source>
        <strain evidence="5">NBRC 1965</strain>
    </source>
</reference>